<accession>A0AAV0X064</accession>
<organism evidence="1 2">
    <name type="scientific">Macrosiphum euphorbiae</name>
    <name type="common">potato aphid</name>
    <dbReference type="NCBI Taxonomy" id="13131"/>
    <lineage>
        <taxon>Eukaryota</taxon>
        <taxon>Metazoa</taxon>
        <taxon>Ecdysozoa</taxon>
        <taxon>Arthropoda</taxon>
        <taxon>Hexapoda</taxon>
        <taxon>Insecta</taxon>
        <taxon>Pterygota</taxon>
        <taxon>Neoptera</taxon>
        <taxon>Paraneoptera</taxon>
        <taxon>Hemiptera</taxon>
        <taxon>Sternorrhyncha</taxon>
        <taxon>Aphidomorpha</taxon>
        <taxon>Aphidoidea</taxon>
        <taxon>Aphididae</taxon>
        <taxon>Macrosiphini</taxon>
        <taxon>Macrosiphum</taxon>
    </lineage>
</organism>
<name>A0AAV0X064_9HEMI</name>
<gene>
    <name evidence="1" type="ORF">MEUPH1_LOCUS16681</name>
</gene>
<dbReference type="EMBL" id="CARXXK010000003">
    <property type="protein sequence ID" value="CAI6361508.1"/>
    <property type="molecule type" value="Genomic_DNA"/>
</dbReference>
<dbReference type="AlphaFoldDB" id="A0AAV0X064"/>
<keyword evidence="2" id="KW-1185">Reference proteome</keyword>
<proteinExistence type="predicted"/>
<evidence type="ECO:0000313" key="2">
    <source>
        <dbReference type="Proteomes" id="UP001160148"/>
    </source>
</evidence>
<dbReference type="Proteomes" id="UP001160148">
    <property type="component" value="Unassembled WGS sequence"/>
</dbReference>
<sequence>MDRRSRTGRVARLGSPHDWWRQTRGCRLLDCLSGWSSASDNAADLGNLIWERIMVGSRLAAGLLVVDWWRVSSECQVLFF</sequence>
<comment type="caution">
    <text evidence="1">The sequence shown here is derived from an EMBL/GenBank/DDBJ whole genome shotgun (WGS) entry which is preliminary data.</text>
</comment>
<reference evidence="1 2" key="1">
    <citation type="submission" date="2023-01" db="EMBL/GenBank/DDBJ databases">
        <authorList>
            <person name="Whitehead M."/>
        </authorList>
    </citation>
    <scope>NUCLEOTIDE SEQUENCE [LARGE SCALE GENOMIC DNA]</scope>
</reference>
<evidence type="ECO:0000313" key="1">
    <source>
        <dbReference type="EMBL" id="CAI6361508.1"/>
    </source>
</evidence>
<protein>
    <submittedName>
        <fullName evidence="1">Uncharacterized protein</fullName>
    </submittedName>
</protein>